<dbReference type="PANTHER" id="PTHR48480">
    <property type="match status" value="1"/>
</dbReference>
<keyword evidence="4 8" id="KW-0378">Hydrolase</keyword>
<sequence length="233" mass="25262">MERGARQSHVPLCLIAPLNTAAFRLSNFEDITTSFPATGKFTPDQRLVYEAVLDAHQSVLAALKPGVSWPDMHVLAYHKILSGLKQGGLLQGDVDDMIAAELGGVFMPHGLGHFLGIDTHDVGGYGPGLPERIQRPGFKSLRTARLMEPGMVITVEPGCYFIPLLIQPALQDPSRSKFINADALQRFMRFGGVRLEDNVVITADGCESLTDVPRSVEDVEAVMAGEGWPRGGK</sequence>
<dbReference type="OrthoDB" id="10261878at2759"/>
<dbReference type="RefSeq" id="XP_013903108.1">
    <property type="nucleotide sequence ID" value="XM_014047654.1"/>
</dbReference>
<dbReference type="Pfam" id="PF00557">
    <property type="entry name" value="Peptidase_M24"/>
    <property type="match status" value="1"/>
</dbReference>
<dbReference type="GO" id="GO:0102009">
    <property type="term" value="F:proline dipeptidase activity"/>
    <property type="evidence" value="ECO:0007669"/>
    <property type="project" value="UniProtKB-EC"/>
</dbReference>
<evidence type="ECO:0000313" key="8">
    <source>
        <dbReference type="EMBL" id="KIZ04089.1"/>
    </source>
</evidence>
<protein>
    <submittedName>
        <fullName evidence="8">X-Pro dipeptidase</fullName>
        <ecNumber evidence="8">3.4.13.9</ecNumber>
    </submittedName>
</protein>
<dbReference type="EMBL" id="KK100727">
    <property type="protein sequence ID" value="KIZ04089.1"/>
    <property type="molecule type" value="Genomic_DNA"/>
</dbReference>
<organism evidence="8 9">
    <name type="scientific">Monoraphidium neglectum</name>
    <dbReference type="NCBI Taxonomy" id="145388"/>
    <lineage>
        <taxon>Eukaryota</taxon>
        <taxon>Viridiplantae</taxon>
        <taxon>Chlorophyta</taxon>
        <taxon>core chlorophytes</taxon>
        <taxon>Chlorophyceae</taxon>
        <taxon>CS clade</taxon>
        <taxon>Sphaeropleales</taxon>
        <taxon>Selenastraceae</taxon>
        <taxon>Monoraphidium</taxon>
    </lineage>
</organism>
<dbReference type="GO" id="GO:0046872">
    <property type="term" value="F:metal ion binding"/>
    <property type="evidence" value="ECO:0007669"/>
    <property type="project" value="UniProtKB-KW"/>
</dbReference>
<comment type="cofactor">
    <cofactor evidence="1">
        <name>Mn(2+)</name>
        <dbReference type="ChEBI" id="CHEBI:29035"/>
    </cofactor>
</comment>
<keyword evidence="8" id="KW-0224">Dipeptidase</keyword>
<dbReference type="GO" id="GO:0006508">
    <property type="term" value="P:proteolysis"/>
    <property type="evidence" value="ECO:0007669"/>
    <property type="project" value="UniProtKB-KW"/>
</dbReference>
<keyword evidence="5" id="KW-0482">Metalloprotease</keyword>
<dbReference type="STRING" id="145388.A0A0D2LBK6"/>
<dbReference type="SUPFAM" id="SSF55920">
    <property type="entry name" value="Creatinase/aminopeptidase"/>
    <property type="match status" value="1"/>
</dbReference>
<dbReference type="InterPro" id="IPR036005">
    <property type="entry name" value="Creatinase/aminopeptidase-like"/>
</dbReference>
<gene>
    <name evidence="8" type="ORF">MNEG_3866</name>
</gene>
<evidence type="ECO:0000256" key="2">
    <source>
        <dbReference type="ARBA" id="ARBA00022670"/>
    </source>
</evidence>
<dbReference type="KEGG" id="mng:MNEG_3866"/>
<keyword evidence="3" id="KW-0479">Metal-binding</keyword>
<evidence type="ECO:0000259" key="7">
    <source>
        <dbReference type="Pfam" id="PF00557"/>
    </source>
</evidence>
<dbReference type="GeneID" id="25736744"/>
<reference evidence="8 9" key="1">
    <citation type="journal article" date="2013" name="BMC Genomics">
        <title>Reconstruction of the lipid metabolism for the microalga Monoraphidium neglectum from its genome sequence reveals characteristics suitable for biofuel production.</title>
        <authorList>
            <person name="Bogen C."/>
            <person name="Al-Dilaimi A."/>
            <person name="Albersmeier A."/>
            <person name="Wichmann J."/>
            <person name="Grundmann M."/>
            <person name="Rupp O."/>
            <person name="Lauersen K.J."/>
            <person name="Blifernez-Klassen O."/>
            <person name="Kalinowski J."/>
            <person name="Goesmann A."/>
            <person name="Mussgnug J.H."/>
            <person name="Kruse O."/>
        </authorList>
    </citation>
    <scope>NUCLEOTIDE SEQUENCE [LARGE SCALE GENOMIC DNA]</scope>
    <source>
        <strain evidence="8 9">SAG 48.87</strain>
    </source>
</reference>
<dbReference type="InterPro" id="IPR000994">
    <property type="entry name" value="Pept_M24"/>
</dbReference>
<dbReference type="Gene3D" id="3.90.230.10">
    <property type="entry name" value="Creatinase/methionine aminopeptidase superfamily"/>
    <property type="match status" value="1"/>
</dbReference>
<evidence type="ECO:0000313" key="9">
    <source>
        <dbReference type="Proteomes" id="UP000054498"/>
    </source>
</evidence>
<evidence type="ECO:0000256" key="5">
    <source>
        <dbReference type="ARBA" id="ARBA00023049"/>
    </source>
</evidence>
<dbReference type="InterPro" id="IPR052433">
    <property type="entry name" value="X-Pro_dipept-like"/>
</dbReference>
<proteinExistence type="predicted"/>
<dbReference type="PANTHER" id="PTHR48480:SF2">
    <property type="entry name" value="PEPTIDASE D"/>
    <property type="match status" value="1"/>
</dbReference>
<dbReference type="GO" id="GO:0008237">
    <property type="term" value="F:metallopeptidase activity"/>
    <property type="evidence" value="ECO:0007669"/>
    <property type="project" value="UniProtKB-KW"/>
</dbReference>
<evidence type="ECO:0000256" key="1">
    <source>
        <dbReference type="ARBA" id="ARBA00001936"/>
    </source>
</evidence>
<keyword evidence="6" id="KW-0464">Manganese</keyword>
<evidence type="ECO:0000256" key="3">
    <source>
        <dbReference type="ARBA" id="ARBA00022723"/>
    </source>
</evidence>
<dbReference type="AlphaFoldDB" id="A0A0D2LBK6"/>
<keyword evidence="2" id="KW-0645">Protease</keyword>
<accession>A0A0D2LBK6</accession>
<keyword evidence="9" id="KW-1185">Reference proteome</keyword>
<dbReference type="Proteomes" id="UP000054498">
    <property type="component" value="Unassembled WGS sequence"/>
</dbReference>
<evidence type="ECO:0000256" key="4">
    <source>
        <dbReference type="ARBA" id="ARBA00022801"/>
    </source>
</evidence>
<name>A0A0D2LBK6_9CHLO</name>
<feature type="domain" description="Peptidase M24" evidence="7">
    <location>
        <begin position="30"/>
        <end position="203"/>
    </location>
</feature>
<dbReference type="EC" id="3.4.13.9" evidence="8"/>
<evidence type="ECO:0000256" key="6">
    <source>
        <dbReference type="ARBA" id="ARBA00023211"/>
    </source>
</evidence>